<reference evidence="2" key="1">
    <citation type="submission" date="2020-10" db="EMBL/GenBank/DDBJ databases">
        <authorList>
            <person name="Gilroy R."/>
        </authorList>
    </citation>
    <scope>NUCLEOTIDE SEQUENCE</scope>
    <source>
        <strain evidence="2">CHK152-2994</strain>
    </source>
</reference>
<feature type="non-terminal residue" evidence="2">
    <location>
        <position position="1"/>
    </location>
</feature>
<gene>
    <name evidence="2" type="ORF">IAD41_02005</name>
</gene>
<feature type="compositionally biased region" description="Basic and acidic residues" evidence="1">
    <location>
        <begin position="179"/>
        <end position="202"/>
    </location>
</feature>
<dbReference type="EMBL" id="DVJO01000045">
    <property type="protein sequence ID" value="HIS82366.1"/>
    <property type="molecule type" value="Genomic_DNA"/>
</dbReference>
<evidence type="ECO:0000256" key="1">
    <source>
        <dbReference type="SAM" id="MobiDB-lite"/>
    </source>
</evidence>
<evidence type="ECO:0000313" key="3">
    <source>
        <dbReference type="Proteomes" id="UP000824139"/>
    </source>
</evidence>
<sequence>ASVLAATIKVQSQSDFTTENPSETLTVKAVTDLILDDGFLIINEGYILKGDIVDVSSPKRLKRDASFAFILKEYTDNNGETHKVDSLVKGKFTTKFDYKSAAKSAALGVGSYFVKGLSSAYAAVEGAIKNEEGNRFKSGAISLYESTPISYVEKGEDIVIKKDQVFILNFKLKDEKDEPNYEYTEQDKSGENAVSDDSKDSIKPVNSTDNASAAETETIQEPAENVQTEIKEPLPEKPADNSVSEPSKQVPEELDKIQKPVPQAEDQIQETGNEIKKQQSSEPQMNKSVAPKNIEDQRINHSTSAEHLEEVLKSTYPAYTPAEIPSESLAPLELPFSN</sequence>
<accession>A0A9D1FVV9</accession>
<dbReference type="AlphaFoldDB" id="A0A9D1FVV9"/>
<name>A0A9D1FVV9_9BACT</name>
<proteinExistence type="predicted"/>
<feature type="region of interest" description="Disordered" evidence="1">
    <location>
        <begin position="179"/>
        <end position="298"/>
    </location>
</feature>
<organism evidence="2 3">
    <name type="scientific">Candidatus Scatenecus faecavium</name>
    <dbReference type="NCBI Taxonomy" id="2840915"/>
    <lineage>
        <taxon>Bacteria</taxon>
        <taxon>Candidatus Scatenecus</taxon>
    </lineage>
</organism>
<feature type="compositionally biased region" description="Basic and acidic residues" evidence="1">
    <location>
        <begin position="229"/>
        <end position="239"/>
    </location>
</feature>
<comment type="caution">
    <text evidence="2">The sequence shown here is derived from an EMBL/GenBank/DDBJ whole genome shotgun (WGS) entry which is preliminary data.</text>
</comment>
<dbReference type="Proteomes" id="UP000824139">
    <property type="component" value="Unassembled WGS sequence"/>
</dbReference>
<protein>
    <submittedName>
        <fullName evidence="2">Uncharacterized protein</fullName>
    </submittedName>
</protein>
<evidence type="ECO:0000313" key="2">
    <source>
        <dbReference type="EMBL" id="HIS82366.1"/>
    </source>
</evidence>
<feature type="compositionally biased region" description="Polar residues" evidence="1">
    <location>
        <begin position="204"/>
        <end position="219"/>
    </location>
</feature>
<reference evidence="2" key="2">
    <citation type="journal article" date="2021" name="PeerJ">
        <title>Extensive microbial diversity within the chicken gut microbiome revealed by metagenomics and culture.</title>
        <authorList>
            <person name="Gilroy R."/>
            <person name="Ravi A."/>
            <person name="Getino M."/>
            <person name="Pursley I."/>
            <person name="Horton D.L."/>
            <person name="Alikhan N.F."/>
            <person name="Baker D."/>
            <person name="Gharbi K."/>
            <person name="Hall N."/>
            <person name="Watson M."/>
            <person name="Adriaenssens E.M."/>
            <person name="Foster-Nyarko E."/>
            <person name="Jarju S."/>
            <person name="Secka A."/>
            <person name="Antonio M."/>
            <person name="Oren A."/>
            <person name="Chaudhuri R.R."/>
            <person name="La Ragione R."/>
            <person name="Hildebrand F."/>
            <person name="Pallen M.J."/>
        </authorList>
    </citation>
    <scope>NUCLEOTIDE SEQUENCE</scope>
    <source>
        <strain evidence="2">CHK152-2994</strain>
    </source>
</reference>